<dbReference type="InterPro" id="IPR036388">
    <property type="entry name" value="WH-like_DNA-bd_sf"/>
</dbReference>
<protein>
    <submittedName>
        <fullName evidence="5">LALA0S11e00892g1_1</fullName>
    </submittedName>
</protein>
<feature type="region of interest" description="Disordered" evidence="3">
    <location>
        <begin position="20"/>
        <end position="326"/>
    </location>
</feature>
<evidence type="ECO:0000313" key="6">
    <source>
        <dbReference type="Proteomes" id="UP000054304"/>
    </source>
</evidence>
<dbReference type="OrthoDB" id="340227at2759"/>
<dbReference type="InterPro" id="IPR006630">
    <property type="entry name" value="La_HTH"/>
</dbReference>
<feature type="compositionally biased region" description="Polar residues" evidence="3">
    <location>
        <begin position="159"/>
        <end position="170"/>
    </location>
</feature>
<dbReference type="GeneID" id="34687843"/>
<keyword evidence="6" id="KW-1185">Reference proteome</keyword>
<feature type="compositionally biased region" description="Polar residues" evidence="3">
    <location>
        <begin position="486"/>
        <end position="498"/>
    </location>
</feature>
<proteinExistence type="predicted"/>
<organism evidence="5 6">
    <name type="scientific">Lachancea lanzarotensis</name>
    <dbReference type="NCBI Taxonomy" id="1245769"/>
    <lineage>
        <taxon>Eukaryota</taxon>
        <taxon>Fungi</taxon>
        <taxon>Dikarya</taxon>
        <taxon>Ascomycota</taxon>
        <taxon>Saccharomycotina</taxon>
        <taxon>Saccharomycetes</taxon>
        <taxon>Saccharomycetales</taxon>
        <taxon>Saccharomycetaceae</taxon>
        <taxon>Lachancea</taxon>
    </lineage>
</organism>
<dbReference type="Gene3D" id="1.10.10.10">
    <property type="entry name" value="Winged helix-like DNA-binding domain superfamily/Winged helix DNA-binding domain"/>
    <property type="match status" value="1"/>
</dbReference>
<dbReference type="SMART" id="SM00715">
    <property type="entry name" value="LA"/>
    <property type="match status" value="1"/>
</dbReference>
<dbReference type="PANTHER" id="PTHR22792">
    <property type="entry name" value="LUPUS LA PROTEIN-RELATED"/>
    <property type="match status" value="1"/>
</dbReference>
<accession>A0A0C7MWC3</accession>
<evidence type="ECO:0000256" key="2">
    <source>
        <dbReference type="PROSITE-ProRule" id="PRU00332"/>
    </source>
</evidence>
<reference evidence="5 6" key="1">
    <citation type="submission" date="2014-12" db="EMBL/GenBank/DDBJ databases">
        <authorList>
            <person name="Neuveglise Cecile"/>
        </authorList>
    </citation>
    <scope>NUCLEOTIDE SEQUENCE [LARGE SCALE GENOMIC DNA]</scope>
    <source>
        <strain evidence="5 6">CBS 12615</strain>
    </source>
</reference>
<evidence type="ECO:0000256" key="1">
    <source>
        <dbReference type="ARBA" id="ARBA00022884"/>
    </source>
</evidence>
<dbReference type="CDD" id="cd07323">
    <property type="entry name" value="LAM"/>
    <property type="match status" value="1"/>
</dbReference>
<dbReference type="PANTHER" id="PTHR22792:SF132">
    <property type="entry name" value="LA-RELATED PROTEIN 1"/>
    <property type="match status" value="1"/>
</dbReference>
<dbReference type="RefSeq" id="XP_022630503.1">
    <property type="nucleotide sequence ID" value="XM_022775120.1"/>
</dbReference>
<dbReference type="GO" id="GO:0003723">
    <property type="term" value="F:RNA binding"/>
    <property type="evidence" value="ECO:0007669"/>
    <property type="project" value="UniProtKB-UniRule"/>
</dbReference>
<dbReference type="InterPro" id="IPR045180">
    <property type="entry name" value="La_dom_prot"/>
</dbReference>
<evidence type="ECO:0000259" key="4">
    <source>
        <dbReference type="PROSITE" id="PS50961"/>
    </source>
</evidence>
<dbReference type="Pfam" id="PF05383">
    <property type="entry name" value="La"/>
    <property type="match status" value="1"/>
</dbReference>
<dbReference type="PROSITE" id="PS50961">
    <property type="entry name" value="HTH_LA"/>
    <property type="match status" value="1"/>
</dbReference>
<dbReference type="GO" id="GO:0010494">
    <property type="term" value="C:cytoplasmic stress granule"/>
    <property type="evidence" value="ECO:0007669"/>
    <property type="project" value="TreeGrafter"/>
</dbReference>
<feature type="region of interest" description="Disordered" evidence="3">
    <location>
        <begin position="468"/>
        <end position="498"/>
    </location>
</feature>
<dbReference type="STRING" id="1245769.A0A0C7MWC3"/>
<dbReference type="GO" id="GO:0045727">
    <property type="term" value="P:positive regulation of translation"/>
    <property type="evidence" value="ECO:0007669"/>
    <property type="project" value="TreeGrafter"/>
</dbReference>
<feature type="compositionally biased region" description="Low complexity" evidence="3">
    <location>
        <begin position="115"/>
        <end position="158"/>
    </location>
</feature>
<feature type="compositionally biased region" description="Polar residues" evidence="3">
    <location>
        <begin position="231"/>
        <end position="241"/>
    </location>
</feature>
<feature type="domain" description="HTH La-type RNA-binding" evidence="4">
    <location>
        <begin position="326"/>
        <end position="419"/>
    </location>
</feature>
<dbReference type="EMBL" id="LN736370">
    <property type="protein sequence ID" value="CEP64295.1"/>
    <property type="molecule type" value="Genomic_DNA"/>
</dbReference>
<evidence type="ECO:0000313" key="5">
    <source>
        <dbReference type="EMBL" id="CEP64295.1"/>
    </source>
</evidence>
<dbReference type="GO" id="GO:0005829">
    <property type="term" value="C:cytosol"/>
    <property type="evidence" value="ECO:0007669"/>
    <property type="project" value="TreeGrafter"/>
</dbReference>
<dbReference type="HOGENOM" id="CLU_039873_0_0_1"/>
<feature type="compositionally biased region" description="Basic and acidic residues" evidence="3">
    <location>
        <begin position="472"/>
        <end position="485"/>
    </location>
</feature>
<dbReference type="Proteomes" id="UP000054304">
    <property type="component" value="Unassembled WGS sequence"/>
</dbReference>
<sequence length="498" mass="54422">MSDLVANDPVPETAAVAAEAQEVEKTAPKPNLSPAPVPTTSPWKAVATATPVAAGESTANGSSKWPSTQEAVETLEKRSKFTPPTPAIKPTSGRERWLPMQASIVVSGSKRSTDNNHSNGSNNNGNNGNHNNGSHSGPANRRAQSGSRRPRRANNNSNITATGSNSSNANRSKKQYDSAIGKQGSKKDSQVPSDSNVSGDIDVSTDADPKHVSSQDPESVEALHHRDGNTSEENTSSPDVSQSHDHHNNSRANTFHGRNQHGHGQNNGYPRRRLHHQGHDAESYGPFRSHHSHSKHPYGSFGQPRSYRPRPSHHKENQDGAFVSRPPHPFVAVNNIARQIEYYFSAENLTKDEYLRSQFASDGFVPLSLISKFYRIVNMSFGGDASLIMGALREIVANETATVDVATVRNEAAESSLDNYLVRSKEWQQWVSEAINNDQEAQAEMTANKKILLNEELDSFRIQPPVFASDPVELKQDDNEKDHQQESPAQTEATGDQS</sequence>
<gene>
    <name evidence="5" type="ORF">LALA0_S11e00892g</name>
</gene>
<evidence type="ECO:0000256" key="3">
    <source>
        <dbReference type="SAM" id="MobiDB-lite"/>
    </source>
</evidence>
<dbReference type="SUPFAM" id="SSF46785">
    <property type="entry name" value="Winged helix' DNA-binding domain"/>
    <property type="match status" value="1"/>
</dbReference>
<name>A0A0C7MWC3_9SACH</name>
<feature type="compositionally biased region" description="Polar residues" evidence="3">
    <location>
        <begin position="57"/>
        <end position="71"/>
    </location>
</feature>
<keyword evidence="1 2" id="KW-0694">RNA-binding</keyword>
<dbReference type="InterPro" id="IPR036390">
    <property type="entry name" value="WH_DNA-bd_sf"/>
</dbReference>
<dbReference type="AlphaFoldDB" id="A0A0C7MWC3"/>